<dbReference type="Proteomes" id="UP000184088">
    <property type="component" value="Unassembled WGS sequence"/>
</dbReference>
<organism evidence="1 2">
    <name type="scientific">Caldanaerobius fijiensis DSM 17918</name>
    <dbReference type="NCBI Taxonomy" id="1121256"/>
    <lineage>
        <taxon>Bacteria</taxon>
        <taxon>Bacillati</taxon>
        <taxon>Bacillota</taxon>
        <taxon>Clostridia</taxon>
        <taxon>Thermoanaerobacterales</taxon>
        <taxon>Thermoanaerobacteraceae</taxon>
        <taxon>Caldanaerobius</taxon>
    </lineage>
</organism>
<evidence type="ECO:0000313" key="1">
    <source>
        <dbReference type="EMBL" id="SHF95082.1"/>
    </source>
</evidence>
<keyword evidence="2" id="KW-1185">Reference proteome</keyword>
<gene>
    <name evidence="1" type="ORF">SAMN02746089_02810</name>
</gene>
<accession>A0A1M5FV62</accession>
<name>A0A1M5FV62_9THEO</name>
<protein>
    <submittedName>
        <fullName evidence="1">Uncharacterized protein</fullName>
    </submittedName>
</protein>
<reference evidence="1 2" key="1">
    <citation type="submission" date="2016-11" db="EMBL/GenBank/DDBJ databases">
        <authorList>
            <person name="Jaros S."/>
            <person name="Januszkiewicz K."/>
            <person name="Wedrychowicz H."/>
        </authorList>
    </citation>
    <scope>NUCLEOTIDE SEQUENCE [LARGE SCALE GENOMIC DNA]</scope>
    <source>
        <strain evidence="1 2">DSM 17918</strain>
    </source>
</reference>
<proteinExistence type="predicted"/>
<dbReference type="AlphaFoldDB" id="A0A1M5FV62"/>
<evidence type="ECO:0000313" key="2">
    <source>
        <dbReference type="Proteomes" id="UP000184088"/>
    </source>
</evidence>
<dbReference type="EMBL" id="FQVH01000082">
    <property type="protein sequence ID" value="SHF95082.1"/>
    <property type="molecule type" value="Genomic_DNA"/>
</dbReference>
<sequence>MKFKIFTFLLLLILILSVLNIVSATIPLKNIIDKQSVNYSSEKESVLYAQVHSKINPKEEVFISQNVNHILKEKNKKINNINEIIYGNIFKEYHLIPPINNVDLYNQILNSRYSWKFPIYLHETDGTNLPISSALIDKTTADNNLKVVEVNTNSSPEICDILSDSNKLAKVIENVGIDNANNILIFTTLEQDFVYVSTNDNNYIIPLFSHGDSWFGMKSMTKYTDKEFVNFITSYINSLQAKGVKNILCI</sequence>
<dbReference type="RefSeq" id="WP_073346688.1">
    <property type="nucleotide sequence ID" value="NZ_FQVH01000082.1"/>
</dbReference>